<dbReference type="InterPro" id="IPR004839">
    <property type="entry name" value="Aminotransferase_I/II_large"/>
</dbReference>
<keyword evidence="9" id="KW-0028">Amino-acid biosynthesis</keyword>
<dbReference type="InterPro" id="IPR015422">
    <property type="entry name" value="PyrdxlP-dep_Trfase_small"/>
</dbReference>
<keyword evidence="9" id="KW-0368">Histidine biosynthesis</keyword>
<evidence type="ECO:0000256" key="3">
    <source>
        <dbReference type="ARBA" id="ARBA00007970"/>
    </source>
</evidence>
<dbReference type="PANTHER" id="PTHR43643:SF3">
    <property type="entry name" value="HISTIDINOL-PHOSPHATE AMINOTRANSFERASE"/>
    <property type="match status" value="1"/>
</dbReference>
<dbReference type="OrthoDB" id="9813612at2"/>
<dbReference type="UniPathway" id="UPA00031">
    <property type="reaction ID" value="UER00012"/>
</dbReference>
<dbReference type="AlphaFoldDB" id="A0A2K8UDF7"/>
<evidence type="ECO:0000256" key="1">
    <source>
        <dbReference type="ARBA" id="ARBA00001933"/>
    </source>
</evidence>
<keyword evidence="12" id="KW-1185">Reference proteome</keyword>
<dbReference type="RefSeq" id="WP_100920818.1">
    <property type="nucleotide sequence ID" value="NZ_CP020370.1"/>
</dbReference>
<dbReference type="KEGG" id="tsy:THSYN_20670"/>
<dbReference type="GO" id="GO:0000105">
    <property type="term" value="P:L-histidine biosynthetic process"/>
    <property type="evidence" value="ECO:0007669"/>
    <property type="project" value="UniProtKB-UniRule"/>
</dbReference>
<dbReference type="NCBIfam" id="TIGR01141">
    <property type="entry name" value="hisC"/>
    <property type="match status" value="1"/>
</dbReference>
<comment type="similarity">
    <text evidence="3 9">Belongs to the class-II pyridoxal-phosphate-dependent aminotransferase family. Histidinol-phosphate aminotransferase subfamily.</text>
</comment>
<reference evidence="11 12" key="1">
    <citation type="submission" date="2017-03" db="EMBL/GenBank/DDBJ databases">
        <title>Complete genome sequence of Candidatus 'Thiodictyon syntrophicum' sp. nov. strain Cad16T, a photolithoautotroph purple sulfur bacterium isolated from an alpine meromictic lake.</title>
        <authorList>
            <person name="Luedin S.M."/>
            <person name="Pothier J.F."/>
            <person name="Danza F."/>
            <person name="Storelli N."/>
            <person name="Wittwer M."/>
            <person name="Tonolla M."/>
        </authorList>
    </citation>
    <scope>NUCLEOTIDE SEQUENCE [LARGE SCALE GENOMIC DNA]</scope>
    <source>
        <strain evidence="11 12">Cad16T</strain>
    </source>
</reference>
<dbReference type="Pfam" id="PF00155">
    <property type="entry name" value="Aminotran_1_2"/>
    <property type="match status" value="1"/>
</dbReference>
<dbReference type="Proteomes" id="UP000232638">
    <property type="component" value="Chromosome"/>
</dbReference>
<feature type="modified residue" description="N6-(pyridoxal phosphate)lysine" evidence="9">
    <location>
        <position position="231"/>
    </location>
</feature>
<dbReference type="InterPro" id="IPR005861">
    <property type="entry name" value="HisP_aminotrans"/>
</dbReference>
<dbReference type="EMBL" id="CP020370">
    <property type="protein sequence ID" value="AUB83121.1"/>
    <property type="molecule type" value="Genomic_DNA"/>
</dbReference>
<dbReference type="CDD" id="cd00609">
    <property type="entry name" value="AAT_like"/>
    <property type="match status" value="1"/>
</dbReference>
<name>A0A2K8UDF7_9GAMM</name>
<comment type="cofactor">
    <cofactor evidence="1 9">
        <name>pyridoxal 5'-phosphate</name>
        <dbReference type="ChEBI" id="CHEBI:597326"/>
    </cofactor>
</comment>
<dbReference type="PANTHER" id="PTHR43643">
    <property type="entry name" value="HISTIDINOL-PHOSPHATE AMINOTRANSFERASE 2"/>
    <property type="match status" value="1"/>
</dbReference>
<evidence type="ECO:0000256" key="7">
    <source>
        <dbReference type="ARBA" id="ARBA00022898"/>
    </source>
</evidence>
<evidence type="ECO:0000313" key="11">
    <source>
        <dbReference type="EMBL" id="AUB83121.1"/>
    </source>
</evidence>
<keyword evidence="5 9" id="KW-0032">Aminotransferase</keyword>
<dbReference type="Gene3D" id="3.40.640.10">
    <property type="entry name" value="Type I PLP-dependent aspartate aminotransferase-like (Major domain)"/>
    <property type="match status" value="1"/>
</dbReference>
<comment type="catalytic activity">
    <reaction evidence="8 9">
        <text>L-histidinol phosphate + 2-oxoglutarate = 3-(imidazol-4-yl)-2-oxopropyl phosphate + L-glutamate</text>
        <dbReference type="Rhea" id="RHEA:23744"/>
        <dbReference type="ChEBI" id="CHEBI:16810"/>
        <dbReference type="ChEBI" id="CHEBI:29985"/>
        <dbReference type="ChEBI" id="CHEBI:57766"/>
        <dbReference type="ChEBI" id="CHEBI:57980"/>
        <dbReference type="EC" id="2.6.1.9"/>
    </reaction>
</comment>
<dbReference type="HAMAP" id="MF_01023">
    <property type="entry name" value="HisC_aminotrans_2"/>
    <property type="match status" value="1"/>
</dbReference>
<dbReference type="InterPro" id="IPR015421">
    <property type="entry name" value="PyrdxlP-dep_Trfase_major"/>
</dbReference>
<gene>
    <name evidence="9" type="primary">hisC</name>
    <name evidence="11" type="ORF">THSYN_20670</name>
</gene>
<accession>A0A2K8UDF7</accession>
<dbReference type="GO" id="GO:0004400">
    <property type="term" value="F:histidinol-phosphate transaminase activity"/>
    <property type="evidence" value="ECO:0007669"/>
    <property type="project" value="UniProtKB-UniRule"/>
</dbReference>
<dbReference type="Gene3D" id="3.90.1150.10">
    <property type="entry name" value="Aspartate Aminotransferase, domain 1"/>
    <property type="match status" value="1"/>
</dbReference>
<evidence type="ECO:0000313" key="12">
    <source>
        <dbReference type="Proteomes" id="UP000232638"/>
    </source>
</evidence>
<dbReference type="SUPFAM" id="SSF53383">
    <property type="entry name" value="PLP-dependent transferases"/>
    <property type="match status" value="1"/>
</dbReference>
<protein>
    <recommendedName>
        <fullName evidence="9">Histidinol-phosphate aminotransferase</fullName>
        <ecNumber evidence="9">2.6.1.9</ecNumber>
    </recommendedName>
    <alternativeName>
        <fullName evidence="9">Imidazole acetol-phosphate transaminase</fullName>
    </alternativeName>
</protein>
<organism evidence="11 12">
    <name type="scientific">Candidatus Thiodictyon syntrophicum</name>
    <dbReference type="NCBI Taxonomy" id="1166950"/>
    <lineage>
        <taxon>Bacteria</taxon>
        <taxon>Pseudomonadati</taxon>
        <taxon>Pseudomonadota</taxon>
        <taxon>Gammaproteobacteria</taxon>
        <taxon>Chromatiales</taxon>
        <taxon>Chromatiaceae</taxon>
        <taxon>Thiodictyon</taxon>
    </lineage>
</organism>
<evidence type="ECO:0000256" key="2">
    <source>
        <dbReference type="ARBA" id="ARBA00005011"/>
    </source>
</evidence>
<evidence type="ECO:0000256" key="8">
    <source>
        <dbReference type="ARBA" id="ARBA00047481"/>
    </source>
</evidence>
<dbReference type="InterPro" id="IPR050106">
    <property type="entry name" value="HistidinolP_aminotransfase"/>
</dbReference>
<sequence length="371" mass="39639">MTNQENPFLALAAPGIAGLTPYVPGKPVSELERELGISGTIKLASNENPLGPGHRAREAIAAALPELGLYPDGAAFELRRAIADHHRVSPMAVTIGNGSNDVLDMVARVFLQPGTESLFSAHAFAVYPIATQAVGATARIAPARDYGHDLAAMAALVNEHTRVVWIANPNNPTGTWLAADPLRTFIEGLPKTCVVVIDEAYTEYVSEPDFPDATQWLDAHPHLIVTRTFSKAHGLAALRVGYALSDPRLADLLNRVRHPFNVNSLAQAAAAAAIGDCEHVRASVELNRAGMRQLTAGFERLGLGYIPSVGNFVTVDLGRTAAPINEALLRRGIIVRPIANYGLPNHLRISIGLEADNARLLAALEDIVKVL</sequence>
<evidence type="ECO:0000256" key="6">
    <source>
        <dbReference type="ARBA" id="ARBA00022679"/>
    </source>
</evidence>
<dbReference type="GO" id="GO:0030170">
    <property type="term" value="F:pyridoxal phosphate binding"/>
    <property type="evidence" value="ECO:0007669"/>
    <property type="project" value="InterPro"/>
</dbReference>
<evidence type="ECO:0000256" key="9">
    <source>
        <dbReference type="HAMAP-Rule" id="MF_01023"/>
    </source>
</evidence>
<proteinExistence type="inferred from homology"/>
<comment type="subunit">
    <text evidence="4 9">Homodimer.</text>
</comment>
<evidence type="ECO:0000256" key="5">
    <source>
        <dbReference type="ARBA" id="ARBA00022576"/>
    </source>
</evidence>
<keyword evidence="6 9" id="KW-0808">Transferase</keyword>
<evidence type="ECO:0000256" key="4">
    <source>
        <dbReference type="ARBA" id="ARBA00011738"/>
    </source>
</evidence>
<feature type="domain" description="Aminotransferase class I/classII large" evidence="10">
    <location>
        <begin position="40"/>
        <end position="363"/>
    </location>
</feature>
<comment type="pathway">
    <text evidence="2 9">Amino-acid biosynthesis; L-histidine biosynthesis; L-histidine from 5-phospho-alpha-D-ribose 1-diphosphate: step 7/9.</text>
</comment>
<dbReference type="EC" id="2.6.1.9" evidence="9"/>
<dbReference type="InterPro" id="IPR015424">
    <property type="entry name" value="PyrdxlP-dep_Trfase"/>
</dbReference>
<evidence type="ECO:0000259" key="10">
    <source>
        <dbReference type="Pfam" id="PF00155"/>
    </source>
</evidence>
<keyword evidence="7 9" id="KW-0663">Pyridoxal phosphate</keyword>